<keyword evidence="8" id="KW-1185">Reference proteome</keyword>
<evidence type="ECO:0000256" key="1">
    <source>
        <dbReference type="ARBA" id="ARBA00004651"/>
    </source>
</evidence>
<dbReference type="GO" id="GO:0005886">
    <property type="term" value="C:plasma membrane"/>
    <property type="evidence" value="ECO:0007669"/>
    <property type="project" value="UniProtKB-SubCell"/>
</dbReference>
<feature type="transmembrane region" description="Helical" evidence="5">
    <location>
        <begin position="687"/>
        <end position="709"/>
    </location>
</feature>
<proteinExistence type="inferred from homology"/>
<dbReference type="CDD" id="cd06261">
    <property type="entry name" value="TM_PBP2"/>
    <property type="match status" value="1"/>
</dbReference>
<keyword evidence="2 5" id="KW-0812">Transmembrane</keyword>
<dbReference type="KEGG" id="hbs:IPV69_01090"/>
<feature type="transmembrane region" description="Helical" evidence="5">
    <location>
        <begin position="645"/>
        <end position="666"/>
    </location>
</feature>
<feature type="transmembrane region" description="Helical" evidence="5">
    <location>
        <begin position="562"/>
        <end position="585"/>
    </location>
</feature>
<evidence type="ECO:0000256" key="4">
    <source>
        <dbReference type="ARBA" id="ARBA00023136"/>
    </source>
</evidence>
<feature type="transmembrane region" description="Helical" evidence="5">
    <location>
        <begin position="848"/>
        <end position="869"/>
    </location>
</feature>
<dbReference type="PANTHER" id="PTHR42727">
    <property type="entry name" value="PHOSPHATE TRANSPORT SYSTEM PERMEASE PROTEIN"/>
    <property type="match status" value="1"/>
</dbReference>
<dbReference type="Proteomes" id="UP000593765">
    <property type="component" value="Chromosome"/>
</dbReference>
<dbReference type="InterPro" id="IPR015943">
    <property type="entry name" value="WD40/YVTN_repeat-like_dom_sf"/>
</dbReference>
<dbReference type="InterPro" id="IPR000515">
    <property type="entry name" value="MetI-like"/>
</dbReference>
<dbReference type="Gene3D" id="1.10.3720.10">
    <property type="entry name" value="MetI-like"/>
    <property type="match status" value="2"/>
</dbReference>
<dbReference type="PANTHER" id="PTHR42727:SF1">
    <property type="entry name" value="PHOSPHATE TRANSPORT SYSTEM PERMEASE"/>
    <property type="match status" value="1"/>
</dbReference>
<dbReference type="InterPro" id="IPR035906">
    <property type="entry name" value="MetI-like_sf"/>
</dbReference>
<feature type="transmembrane region" description="Helical" evidence="5">
    <location>
        <begin position="536"/>
        <end position="556"/>
    </location>
</feature>
<evidence type="ECO:0000259" key="6">
    <source>
        <dbReference type="PROSITE" id="PS50928"/>
    </source>
</evidence>
<sequence length="883" mass="94600">MAQGNDTLKGGTAAGPAATFTGVARRKTRRSVKVVDAVAKYVISVGGVSVVFAFAAIVFALAAVVVPLFDSPKINPILSVQLARPTAGSGAAISGMALDEYLTYVWTVDAGGHLNVYRTAGGELVKSDTLSDTPTTVVAVDRRNVAVGCADGTVRAGRIETDLQFVPERPEPLKGLQAGQTIAYDGGVASLTPEGLARVFRVRADLSPPLKIGDTPSPIRLLDYSFSDRLEVVVALREDGKLFYSSVVKKGLVKKVKTAESYELPIPPPYQAKKPQTLLVGLNGRMVYLIYADGATLRFNTDVPEKAYVAEELDLLPSSGRSLATASMLLGNTTLIVTDDRGDVTGWFPAPFPKGQQPTTRDEVHMVLAHDLAEQGQPVTAVATSSRDRQFLTADKSGQVVLRHMTSNTTQGSFTTQGARRIQALAFSPNNQAIAAIDDDYRLTLVNLDNPHADASMSALFSPIHYEGYAKPGFVYQSSAGTDDAELKFSLWPLIFGTIKATFYAMLIAVPIAIMAAIYTSEFMQPRVRAVVKPTIELMASLPSVVLGFIGALVFAPLVESWITALLAMLVAIPVGLALFGLIWQTLPPAFAIRVPAIVRFSLMLVATIAIGVVTYLLGPQLERLMFYGDIRGWLASRVGDATPGWVILLSPMIGMALVFIYNTNIRRMVVASVAHRSRSVQGATDVLRFLAIAVVAILIAWALGRLLSSAGFDLRKEFGGVGSVVGTYVQRNSLLVGLFMGFAIIPLIYTVSEDALTSVPGSLRSASLGAGATPWQTAIRVVLPVATSGIFSACMIGFGRAAGETMVMLMMSGRVSLIDLNMFNGFSALAANVATELPEAARDTSHYRILFLSALVLFVITFAVNTTAEIVRMRFRKRAYQL</sequence>
<accession>A0A7M2WWT7</accession>
<keyword evidence="4 5" id="KW-0472">Membrane</keyword>
<protein>
    <submittedName>
        <fullName evidence="7">ABC transporter permease subunit</fullName>
    </submittedName>
</protein>
<reference evidence="7 8" key="1">
    <citation type="submission" date="2020-10" db="EMBL/GenBank/DDBJ databases">
        <title>Wide distribution of Phycisphaera-like planctomycetes from WD2101 soil group in peatlands and genome analysis of the first cultivated representative.</title>
        <authorList>
            <person name="Dedysh S.N."/>
            <person name="Beletsky A.V."/>
            <person name="Ivanova A."/>
            <person name="Kulichevskaya I.S."/>
            <person name="Suzina N.E."/>
            <person name="Philippov D.A."/>
            <person name="Rakitin A.L."/>
            <person name="Mardanov A.V."/>
            <person name="Ravin N.V."/>
        </authorList>
    </citation>
    <scope>NUCLEOTIDE SEQUENCE [LARGE SCALE GENOMIC DNA]</scope>
    <source>
        <strain evidence="7 8">M1803</strain>
    </source>
</reference>
<feature type="domain" description="ABC transmembrane type-1" evidence="6">
    <location>
        <begin position="495"/>
        <end position="869"/>
    </location>
</feature>
<dbReference type="SUPFAM" id="SSF50978">
    <property type="entry name" value="WD40 repeat-like"/>
    <property type="match status" value="1"/>
</dbReference>
<organism evidence="7 8">
    <name type="scientific">Humisphaera borealis</name>
    <dbReference type="NCBI Taxonomy" id="2807512"/>
    <lineage>
        <taxon>Bacteria</taxon>
        <taxon>Pseudomonadati</taxon>
        <taxon>Planctomycetota</taxon>
        <taxon>Phycisphaerae</taxon>
        <taxon>Tepidisphaerales</taxon>
        <taxon>Tepidisphaeraceae</taxon>
        <taxon>Humisphaera</taxon>
    </lineage>
</organism>
<dbReference type="PROSITE" id="PS50928">
    <property type="entry name" value="ABC_TM1"/>
    <property type="match status" value="1"/>
</dbReference>
<dbReference type="Pfam" id="PF00528">
    <property type="entry name" value="BPD_transp_1"/>
    <property type="match status" value="1"/>
</dbReference>
<feature type="transmembrane region" description="Helical" evidence="5">
    <location>
        <begin position="503"/>
        <end position="524"/>
    </location>
</feature>
<evidence type="ECO:0000256" key="3">
    <source>
        <dbReference type="ARBA" id="ARBA00022989"/>
    </source>
</evidence>
<evidence type="ECO:0000256" key="5">
    <source>
        <dbReference type="RuleBase" id="RU363032"/>
    </source>
</evidence>
<dbReference type="SUPFAM" id="SSF161098">
    <property type="entry name" value="MetI-like"/>
    <property type="match status" value="2"/>
</dbReference>
<evidence type="ECO:0000256" key="2">
    <source>
        <dbReference type="ARBA" id="ARBA00022692"/>
    </source>
</evidence>
<comment type="similarity">
    <text evidence="5">Belongs to the binding-protein-dependent transport system permease family.</text>
</comment>
<comment type="subcellular location">
    <subcellularLocation>
        <location evidence="1 5">Cell membrane</location>
        <topology evidence="1 5">Multi-pass membrane protein</topology>
    </subcellularLocation>
</comment>
<feature type="transmembrane region" description="Helical" evidence="5">
    <location>
        <begin position="597"/>
        <end position="618"/>
    </location>
</feature>
<keyword evidence="3 5" id="KW-1133">Transmembrane helix</keyword>
<dbReference type="RefSeq" id="WP_206293066.1">
    <property type="nucleotide sequence ID" value="NZ_CP063458.1"/>
</dbReference>
<dbReference type="InterPro" id="IPR036322">
    <property type="entry name" value="WD40_repeat_dom_sf"/>
</dbReference>
<evidence type="ECO:0000313" key="8">
    <source>
        <dbReference type="Proteomes" id="UP000593765"/>
    </source>
</evidence>
<dbReference type="Gene3D" id="2.130.10.10">
    <property type="entry name" value="YVTN repeat-like/Quinoprotein amine dehydrogenase"/>
    <property type="match status" value="1"/>
</dbReference>
<dbReference type="GO" id="GO:0055085">
    <property type="term" value="P:transmembrane transport"/>
    <property type="evidence" value="ECO:0007669"/>
    <property type="project" value="InterPro"/>
</dbReference>
<dbReference type="EMBL" id="CP063458">
    <property type="protein sequence ID" value="QOV89998.1"/>
    <property type="molecule type" value="Genomic_DNA"/>
</dbReference>
<keyword evidence="5" id="KW-0813">Transport</keyword>
<feature type="transmembrane region" description="Helical" evidence="5">
    <location>
        <begin position="38"/>
        <end position="69"/>
    </location>
</feature>
<dbReference type="AlphaFoldDB" id="A0A7M2WWT7"/>
<evidence type="ECO:0000313" key="7">
    <source>
        <dbReference type="EMBL" id="QOV89998.1"/>
    </source>
</evidence>
<name>A0A7M2WWT7_9BACT</name>
<feature type="transmembrane region" description="Helical" evidence="5">
    <location>
        <begin position="729"/>
        <end position="750"/>
    </location>
</feature>
<gene>
    <name evidence="7" type="ORF">IPV69_01090</name>
</gene>